<sequence length="219" mass="25436">MMKSEFTVAQPSTREEIKVIGRLKTAQLLDPDTGWLSSQVTETQAVCFLEGVENIQPSDSIEHSLQIEESKKNTASHDEGSRVQDILESLLIRLNHLEESSQRLEKMIDRKFSEARSAHHQLHESQQTLLAHQKELLVSQQTLLKIHEDKRKRWQSAEVESAQGSEWEEYLDPNEESQVLMYRRLNPKRRRMVTPDAEDPYIPSLESQIEKAIVLWNRP</sequence>
<evidence type="ECO:0000313" key="2">
    <source>
        <dbReference type="EMBL" id="KAG5649402.1"/>
    </source>
</evidence>
<protein>
    <submittedName>
        <fullName evidence="2">Uncharacterized protein</fullName>
    </submittedName>
</protein>
<reference evidence="2" key="1">
    <citation type="submission" date="2021-02" db="EMBL/GenBank/DDBJ databases">
        <authorList>
            <person name="Nieuwenhuis M."/>
            <person name="Van De Peppel L.J.J."/>
        </authorList>
    </citation>
    <scope>NUCLEOTIDE SEQUENCE</scope>
    <source>
        <strain evidence="2">D49</strain>
    </source>
</reference>
<dbReference type="EMBL" id="JABCKI010001055">
    <property type="protein sequence ID" value="KAG5649402.1"/>
    <property type="molecule type" value="Genomic_DNA"/>
</dbReference>
<dbReference type="Proteomes" id="UP000717328">
    <property type="component" value="Unassembled WGS sequence"/>
</dbReference>
<proteinExistence type="predicted"/>
<accession>A0A9P7GM06</accession>
<organism evidence="2 3">
    <name type="scientific">Sphagnurus paluster</name>
    <dbReference type="NCBI Taxonomy" id="117069"/>
    <lineage>
        <taxon>Eukaryota</taxon>
        <taxon>Fungi</taxon>
        <taxon>Dikarya</taxon>
        <taxon>Basidiomycota</taxon>
        <taxon>Agaricomycotina</taxon>
        <taxon>Agaricomycetes</taxon>
        <taxon>Agaricomycetidae</taxon>
        <taxon>Agaricales</taxon>
        <taxon>Tricholomatineae</taxon>
        <taxon>Lyophyllaceae</taxon>
        <taxon>Sphagnurus</taxon>
    </lineage>
</organism>
<keyword evidence="1" id="KW-0175">Coiled coil</keyword>
<name>A0A9P7GM06_9AGAR</name>
<reference evidence="2" key="2">
    <citation type="submission" date="2021-10" db="EMBL/GenBank/DDBJ databases">
        <title>Phylogenomics reveals ancestral predisposition of the termite-cultivated fungus Termitomyces towards a domesticated lifestyle.</title>
        <authorList>
            <person name="Auxier B."/>
            <person name="Grum-Grzhimaylo A."/>
            <person name="Cardenas M.E."/>
            <person name="Lodge J.D."/>
            <person name="Laessoe T."/>
            <person name="Pedersen O."/>
            <person name="Smith M.E."/>
            <person name="Kuyper T.W."/>
            <person name="Franco-Molano E.A."/>
            <person name="Baroni T.J."/>
            <person name="Aanen D.K."/>
        </authorList>
    </citation>
    <scope>NUCLEOTIDE SEQUENCE</scope>
    <source>
        <strain evidence="2">D49</strain>
    </source>
</reference>
<gene>
    <name evidence="2" type="ORF">H0H81_004101</name>
</gene>
<dbReference type="OrthoDB" id="3070787at2759"/>
<keyword evidence="3" id="KW-1185">Reference proteome</keyword>
<evidence type="ECO:0000256" key="1">
    <source>
        <dbReference type="SAM" id="Coils"/>
    </source>
</evidence>
<evidence type="ECO:0000313" key="3">
    <source>
        <dbReference type="Proteomes" id="UP000717328"/>
    </source>
</evidence>
<dbReference type="AlphaFoldDB" id="A0A9P7GM06"/>
<feature type="coiled-coil region" evidence="1">
    <location>
        <begin position="87"/>
        <end position="114"/>
    </location>
</feature>
<comment type="caution">
    <text evidence="2">The sequence shown here is derived from an EMBL/GenBank/DDBJ whole genome shotgun (WGS) entry which is preliminary data.</text>
</comment>